<reference evidence="7" key="1">
    <citation type="submission" date="2023-01" db="EMBL/GenBank/DDBJ databases">
        <title>Draft genome sequence of Nocardiopsis sp. LSu2-4 isolated from halophytes.</title>
        <authorList>
            <person name="Duangmal K."/>
            <person name="Chantavorakit T."/>
        </authorList>
    </citation>
    <scope>NUCLEOTIDE SEQUENCE</scope>
    <source>
        <strain evidence="7">LSu2-4</strain>
    </source>
</reference>
<feature type="region of interest" description="Disordered" evidence="4">
    <location>
        <begin position="785"/>
        <end position="808"/>
    </location>
</feature>
<dbReference type="PANTHER" id="PTHR43775">
    <property type="entry name" value="FATTY ACID SYNTHASE"/>
    <property type="match status" value="1"/>
</dbReference>
<dbReference type="Pfam" id="PF16197">
    <property type="entry name" value="KAsynt_C_assoc"/>
    <property type="match status" value="1"/>
</dbReference>
<feature type="region of interest" description="Disordered" evidence="4">
    <location>
        <begin position="573"/>
        <end position="596"/>
    </location>
</feature>
<keyword evidence="8" id="KW-1185">Reference proteome</keyword>
<keyword evidence="1" id="KW-0596">Phosphopantetheine</keyword>
<evidence type="ECO:0000256" key="3">
    <source>
        <dbReference type="ARBA" id="ARBA00022679"/>
    </source>
</evidence>
<dbReference type="InterPro" id="IPR032821">
    <property type="entry name" value="PKS_assoc"/>
</dbReference>
<evidence type="ECO:0000256" key="1">
    <source>
        <dbReference type="ARBA" id="ARBA00022450"/>
    </source>
</evidence>
<sequence>MDVAILEWISMRSSARFPVARPESDAPPGPRRTRAERRAGERPIAIVGMACRFPGAPGPDAFRRLLAEGRGAVGAVPADRPFAGDPQAGPAGRFGAFVDRPDRFDADFFGISPREAAETDPRQRLMLELGWEALEDARIPASALASTATGVFAGAFGDDYALERNERGGPATAHTMAGLQRTMIANRLSYTLGLHGPSLVVDTGQSSSLTAVVEAVQALWQGACTAAFAGGVHLHLSGRGAAAEAGLGGLSPQGCCRPFDAGADGYVRGEGGGLVLLKTLERARADGDRVHAVILGGAVGGEGATRGLTVPGRGGQEAVLRAACRSARLAPHHIRHVELHGTGTPVGDPVEAAALGAVMGAGRARDVPLRVGSVKSSIGHLEAAAGIAGLIKTALMVRDGELLPTLNHTEPNPDIPLDRLRLRVQTEREPFGGGGTPAAGVSSFGMGGTDCHVVLAGPPPPPRAVWPRARFVRPRAEGGAPGGATWWVLSGASEEGLRAQAARLHARLADEPAVEDGGVDETDADIGLTLAAGRTALEHRAAVCGRDRAALLRGVAAVAEGRAAEGVVTGRVRTPAADGGTDGDTDGPEVSRAASPGELFCAGAERRVDWRALFGEDARMVDLPTYAFQRRRHWFGEGDGGGHGEGAAAPEHRPGAAPLDLVRGHAARVLGHPSADAVDPGTAFRDLGFDSALGTELRRALEQELGRRLPAGLVYDHPTPERLALFLDRGREEAGAEDRPRAGRRPGAHTAEPIAVTAMACRFPGGADTPERFWELLAGERDATGPFPVDRGWDPALSRPGGEGSGSRVGRGGFLHGAAEFDAAFFGISPREAAAMDP</sequence>
<evidence type="ECO:0000256" key="2">
    <source>
        <dbReference type="ARBA" id="ARBA00022553"/>
    </source>
</evidence>
<keyword evidence="3" id="KW-0808">Transferase</keyword>
<proteinExistence type="predicted"/>
<evidence type="ECO:0000259" key="5">
    <source>
        <dbReference type="PROSITE" id="PS50075"/>
    </source>
</evidence>
<comment type="caution">
    <text evidence="7">The sequence shown here is derived from an EMBL/GenBank/DDBJ whole genome shotgun (WGS) entry which is preliminary data.</text>
</comment>
<dbReference type="SMART" id="SM01294">
    <property type="entry name" value="PKS_PP_betabranch"/>
    <property type="match status" value="1"/>
</dbReference>
<dbReference type="PROSITE" id="PS52004">
    <property type="entry name" value="KS3_2"/>
    <property type="match status" value="1"/>
</dbReference>
<dbReference type="InterPro" id="IPR014031">
    <property type="entry name" value="Ketoacyl_synth_C"/>
</dbReference>
<dbReference type="SUPFAM" id="SSF47336">
    <property type="entry name" value="ACP-like"/>
    <property type="match status" value="1"/>
</dbReference>
<evidence type="ECO:0000313" key="7">
    <source>
        <dbReference type="EMBL" id="MDA2806615.1"/>
    </source>
</evidence>
<name>A0ABT4TQH7_9ACTN</name>
<dbReference type="Pfam" id="PF02801">
    <property type="entry name" value="Ketoacyl-synt_C"/>
    <property type="match status" value="1"/>
</dbReference>
<feature type="compositionally biased region" description="Basic and acidic residues" evidence="4">
    <location>
        <begin position="731"/>
        <end position="741"/>
    </location>
</feature>
<feature type="domain" description="Ketosynthase family 3 (KS3)" evidence="6">
    <location>
        <begin position="41"/>
        <end position="457"/>
    </location>
</feature>
<dbReference type="Gene3D" id="1.10.1200.10">
    <property type="entry name" value="ACP-like"/>
    <property type="match status" value="1"/>
</dbReference>
<feature type="region of interest" description="Disordered" evidence="4">
    <location>
        <begin position="17"/>
        <end position="40"/>
    </location>
</feature>
<dbReference type="InterPro" id="IPR050091">
    <property type="entry name" value="PKS_NRPS_Biosynth_Enz"/>
</dbReference>
<dbReference type="Pfam" id="PF00550">
    <property type="entry name" value="PP-binding"/>
    <property type="match status" value="1"/>
</dbReference>
<dbReference type="InterPro" id="IPR014030">
    <property type="entry name" value="Ketoacyl_synth_N"/>
</dbReference>
<dbReference type="PANTHER" id="PTHR43775:SF51">
    <property type="entry name" value="INACTIVE PHENOLPHTHIOCEROL SYNTHESIS POLYKETIDE SYNTHASE TYPE I PKS1-RELATED"/>
    <property type="match status" value="1"/>
</dbReference>
<dbReference type="Gene3D" id="3.40.47.10">
    <property type="match status" value="2"/>
</dbReference>
<gene>
    <name evidence="7" type="ORF">O4U47_19050</name>
</gene>
<dbReference type="InterPro" id="IPR020806">
    <property type="entry name" value="PKS_PP-bd"/>
</dbReference>
<dbReference type="InterPro" id="IPR009081">
    <property type="entry name" value="PP-bd_ACP"/>
</dbReference>
<feature type="region of interest" description="Disordered" evidence="4">
    <location>
        <begin position="731"/>
        <end position="750"/>
    </location>
</feature>
<protein>
    <submittedName>
        <fullName evidence="7">Beta-ketoacyl synthase N-terminal-like domain-containing protein</fullName>
    </submittedName>
</protein>
<dbReference type="SUPFAM" id="SSF53901">
    <property type="entry name" value="Thiolase-like"/>
    <property type="match status" value="2"/>
</dbReference>
<dbReference type="Pfam" id="PF00109">
    <property type="entry name" value="ketoacyl-synt"/>
    <property type="match status" value="2"/>
</dbReference>
<feature type="domain" description="Carrier" evidence="5">
    <location>
        <begin position="656"/>
        <end position="731"/>
    </location>
</feature>
<dbReference type="InterPro" id="IPR016039">
    <property type="entry name" value="Thiolase-like"/>
</dbReference>
<dbReference type="EMBL" id="JAQFWP010000038">
    <property type="protein sequence ID" value="MDA2806615.1"/>
    <property type="molecule type" value="Genomic_DNA"/>
</dbReference>
<accession>A0ABT4TQH7</accession>
<dbReference type="Gene3D" id="3.30.70.3290">
    <property type="match status" value="1"/>
</dbReference>
<feature type="non-terminal residue" evidence="7">
    <location>
        <position position="838"/>
    </location>
</feature>
<keyword evidence="2" id="KW-0597">Phosphoprotein</keyword>
<dbReference type="InterPro" id="IPR036736">
    <property type="entry name" value="ACP-like_sf"/>
</dbReference>
<organism evidence="7 8">
    <name type="scientific">Nocardiopsis suaedae</name>
    <dbReference type="NCBI Taxonomy" id="3018444"/>
    <lineage>
        <taxon>Bacteria</taxon>
        <taxon>Bacillati</taxon>
        <taxon>Actinomycetota</taxon>
        <taxon>Actinomycetes</taxon>
        <taxon>Streptosporangiales</taxon>
        <taxon>Nocardiopsidaceae</taxon>
        <taxon>Nocardiopsis</taxon>
    </lineage>
</organism>
<dbReference type="InterPro" id="IPR020841">
    <property type="entry name" value="PKS_Beta-ketoAc_synthase_dom"/>
</dbReference>
<evidence type="ECO:0000256" key="4">
    <source>
        <dbReference type="SAM" id="MobiDB-lite"/>
    </source>
</evidence>
<dbReference type="SMART" id="SM00823">
    <property type="entry name" value="PKS_PP"/>
    <property type="match status" value="1"/>
</dbReference>
<dbReference type="SMART" id="SM00825">
    <property type="entry name" value="PKS_KS"/>
    <property type="match status" value="1"/>
</dbReference>
<dbReference type="CDD" id="cd00833">
    <property type="entry name" value="PKS"/>
    <property type="match status" value="1"/>
</dbReference>
<evidence type="ECO:0000313" key="8">
    <source>
        <dbReference type="Proteomes" id="UP001165685"/>
    </source>
</evidence>
<evidence type="ECO:0000259" key="6">
    <source>
        <dbReference type="PROSITE" id="PS52004"/>
    </source>
</evidence>
<dbReference type="PROSITE" id="PS50075">
    <property type="entry name" value="CARRIER"/>
    <property type="match status" value="1"/>
</dbReference>
<dbReference type="Proteomes" id="UP001165685">
    <property type="component" value="Unassembled WGS sequence"/>
</dbReference>
<dbReference type="RefSeq" id="WP_270679252.1">
    <property type="nucleotide sequence ID" value="NZ_JAQFWP010000038.1"/>
</dbReference>